<organism evidence="2 3">
    <name type="scientific">Fusarium oxysporum</name>
    <name type="common">Fusarium vascular wilt</name>
    <dbReference type="NCBI Taxonomy" id="5507"/>
    <lineage>
        <taxon>Eukaryota</taxon>
        <taxon>Fungi</taxon>
        <taxon>Dikarya</taxon>
        <taxon>Ascomycota</taxon>
        <taxon>Pezizomycotina</taxon>
        <taxon>Sordariomycetes</taxon>
        <taxon>Hypocreomycetidae</taxon>
        <taxon>Hypocreales</taxon>
        <taxon>Nectriaceae</taxon>
        <taxon>Fusarium</taxon>
        <taxon>Fusarium oxysporum species complex</taxon>
    </lineage>
</organism>
<name>A0A2H3TWN3_FUSOX</name>
<dbReference type="OrthoDB" id="2992173at2759"/>
<dbReference type="VEuPathDB" id="FungiDB:FOXG_13691"/>
<dbReference type="VEuPathDB" id="FungiDB:FOC4_g10006277"/>
<dbReference type="VEuPathDB" id="FungiDB:FOZG_16263"/>
<evidence type="ECO:0000256" key="1">
    <source>
        <dbReference type="SAM" id="MobiDB-lite"/>
    </source>
</evidence>
<protein>
    <submittedName>
        <fullName evidence="2">Uncharacterized protein</fullName>
    </submittedName>
</protein>
<feature type="region of interest" description="Disordered" evidence="1">
    <location>
        <begin position="1216"/>
        <end position="1239"/>
    </location>
</feature>
<dbReference type="VEuPathDB" id="FungiDB:FOMG_10078"/>
<dbReference type="EMBL" id="FMJY01000008">
    <property type="protein sequence ID" value="SCO89210.1"/>
    <property type="molecule type" value="Genomic_DNA"/>
</dbReference>
<dbReference type="VEuPathDB" id="FungiDB:HZS61_016155"/>
<dbReference type="Proteomes" id="UP000219369">
    <property type="component" value="Unassembled WGS sequence"/>
</dbReference>
<proteinExistence type="predicted"/>
<feature type="compositionally biased region" description="Basic and acidic residues" evidence="1">
    <location>
        <begin position="1465"/>
        <end position="1476"/>
    </location>
</feature>
<accession>A0A2H3TWN3</accession>
<gene>
    <name evidence="2" type="ORF">FRV6_13338</name>
</gene>
<sequence>MISKSPAIDTPDVSEDEQETPTYSETAAAPKPQKPTKKATDVDCWSMNLDAFILNKHIFNKEYFVAPLNRPDNSSFLSGEFSAPDAIPNVDIDGAYPWYSNSRIADITQTPEVDEEGNNNYDRMLRNERLGVYLHWTLPQHFRNGKAKDTDDEKAGDVAVSVTVAQYHIETVMTDQRQQTHVPDRWIVFRCITEASEAGAPALAAFIVESNRIRHFGGHFDPSTDDTFDVETEASPFIDKEVSVEKQVDVFMGMRRKFDDDWNDPDPNGLYHSPLTLLDSANPLFADFQHHNSNIFSIHDDVSWKDSAGKIIQPASATISYAVFGYHSTFHSQHDEKKSITHGAMYNVRWTRDEAPKKSEALNIARNVSNKQPIAMGSDSLEALEAYLHALPEDTSPVEKTAAHQSLEPKRWSNNDWIALIDEMKMAIGQSGQGGLLDSHVPQNLRAGFKPTDGGKKWRFNNEKLTADGNDQPIDPNKMQDLHVPTIQEMKALLQADRFQAYIDALDRQEGYLRHRLFCEWWKRRARVHGGRWADPSVRAECNRRIQDDLAALNMVKELRKRYNQDNVPADPNKMHATARSEFFSRTSPSIVMGGLGTAWPSEFLVKKNNEARPLSSLPFTGKQGAELVQQWLKELVGAKSGDANHQLCMVHGMKLFFQNPELVKKIVDAEKSNKGLMRLPALFESLDSLNALNYTAPGWVRVGVDALMQEWAYALSIGDPEKMKEPRPAYYNKADTHWNDTQPCRVLFLEWEVEYYHLPKRFWTLQRLSDGTADYRIAPGVNISSFDMMDLHKRTVSGRSILRPNAEWAMTTLTQQLLDKLDNESVKEKANLAGGKAQILAQLEESMKSLNLVSANLDGFTDQLLTLHGGIHVSPYKSDTHPPRNEKETLLLNALLESENGHDVTPFGEDVCSIDKAERDFKPVTHGQARFTKFNIVDKFGQVVSPIHTPDVINKTKPLYPCLGRTIACQPNEAEGVGFANSVELDDEHCSQFFQLGHRINQDARLNVQFVVNSADVDAHHETTQFFRGDNELGRGQTHHVWRPTTEYEDPVWGWLMLDFRTMGIQVYNAAGESMGEALVPDNIHGKAYWQVHYAEGDMSEAANESSQLQQLMKRMSDAKFLVGLWAMLSDACQNIYNDPLTGDAQMLNMVGRPLALVNIGMNLELATPVMQSQSYQDLLKKEEIKLDEYKFEVLLGDKSNLRDGLIGYFPPSPESSPSAIPVPIPNPQDRVTDKRPDTNCVYTEFGYPGRNIVAGDNQKPDSFASPSSSKVYVSPLHVDPSKCTLDPTKDYDAAAAYHRGIWNHPSTVVLGAIVDPYQPVHIATGILPSTTLKLPQWIIDQTLKKLRILLRGGPVITRSDLPGIDTSADSWKRPMNQTTAEACIPALTDKGEWSWLQPNLSAYVEPGDEDEYLPQFVPYNLKSAPSDYPLEMGPHTVLEGFYKFELAQLKPQAELRPGNPSEGETKQQKEVKQN</sequence>
<reference evidence="3" key="1">
    <citation type="submission" date="2016-09" db="EMBL/GenBank/DDBJ databases">
        <authorList>
            <person name="Guldener U."/>
        </authorList>
    </citation>
    <scope>NUCLEOTIDE SEQUENCE [LARGE SCALE GENOMIC DNA]</scope>
    <source>
        <strain evidence="3">V64-1</strain>
    </source>
</reference>
<feature type="compositionally biased region" description="Pro residues" evidence="1">
    <location>
        <begin position="1216"/>
        <end position="1228"/>
    </location>
</feature>
<dbReference type="VEuPathDB" id="FungiDB:FOIG_11398"/>
<evidence type="ECO:0000313" key="2">
    <source>
        <dbReference type="EMBL" id="SCO89210.1"/>
    </source>
</evidence>
<feature type="region of interest" description="Disordered" evidence="1">
    <location>
        <begin position="1454"/>
        <end position="1476"/>
    </location>
</feature>
<feature type="region of interest" description="Disordered" evidence="1">
    <location>
        <begin position="1"/>
        <end position="40"/>
    </location>
</feature>
<evidence type="ECO:0000313" key="3">
    <source>
        <dbReference type="Proteomes" id="UP000219369"/>
    </source>
</evidence>
<dbReference type="VEuPathDB" id="FungiDB:FOC1_g10005012"/>